<dbReference type="Proteomes" id="UP000316371">
    <property type="component" value="Unassembled WGS sequence"/>
</dbReference>
<dbReference type="Gene3D" id="1.20.120.1870">
    <property type="entry name" value="Fic/DOC protein, Fido domain"/>
    <property type="match status" value="1"/>
</dbReference>
<dbReference type="PANTHER" id="PTHR32305:SF15">
    <property type="entry name" value="PROTEIN RHSA-RELATED"/>
    <property type="match status" value="1"/>
</dbReference>
<evidence type="ECO:0000313" key="1">
    <source>
        <dbReference type="EMBL" id="TRX35068.1"/>
    </source>
</evidence>
<protein>
    <recommendedName>
        <fullName evidence="3">RHS repeat-associated core domain-containing protein</fullName>
    </recommendedName>
</protein>
<dbReference type="Gene3D" id="2.180.10.10">
    <property type="entry name" value="RHS repeat-associated core"/>
    <property type="match status" value="1"/>
</dbReference>
<dbReference type="InterPro" id="IPR022385">
    <property type="entry name" value="Rhs_assc_core"/>
</dbReference>
<evidence type="ECO:0000313" key="2">
    <source>
        <dbReference type="Proteomes" id="UP000316371"/>
    </source>
</evidence>
<organism evidence="1 2">
    <name type="scientific">Flavobacterium restrictum</name>
    <dbReference type="NCBI Taxonomy" id="2594428"/>
    <lineage>
        <taxon>Bacteria</taxon>
        <taxon>Pseudomonadati</taxon>
        <taxon>Bacteroidota</taxon>
        <taxon>Flavobacteriia</taxon>
        <taxon>Flavobacteriales</taxon>
        <taxon>Flavobacteriaceae</taxon>
        <taxon>Flavobacterium</taxon>
    </lineage>
</organism>
<proteinExistence type="predicted"/>
<dbReference type="NCBIfam" id="TIGR03696">
    <property type="entry name" value="Rhs_assc_core"/>
    <property type="match status" value="1"/>
</dbReference>
<evidence type="ECO:0008006" key="3">
    <source>
        <dbReference type="Google" id="ProtNLM"/>
    </source>
</evidence>
<dbReference type="PANTHER" id="PTHR32305">
    <property type="match status" value="1"/>
</dbReference>
<accession>A0A553DQK3</accession>
<name>A0A553DQK3_9FLAO</name>
<dbReference type="RefSeq" id="WP_317129309.1">
    <property type="nucleotide sequence ID" value="NZ_VJZT01000030.1"/>
</dbReference>
<comment type="caution">
    <text evidence="1">The sequence shown here is derived from an EMBL/GenBank/DDBJ whole genome shotgun (WGS) entry which is preliminary data.</text>
</comment>
<keyword evidence="2" id="KW-1185">Reference proteome</keyword>
<sequence length="296" mass="32352">SYKYRYNSKEFQDELSLNLYDYGARNYDPALGRWMNIDPLAEHSPDKNPYHFCSNNPINRTDPTGMCDDPNCTHGAVRRGWDAIGRFFGGAWGHADNSKNFIKQNVVTVGPIEQQTGPMLSQDDSTPEQRAENKAKYDEQQFAINTVNNSDNLGSPYTQLSVMKGVADGMPQLLPLGLSGRGVKVFSEAAFAEEIITLNRATNGGGVLLNGNPSSAINSAMYYETAAEQGASIFRSISGGHMFMDGNKRTAVAVFKSFANQNGLRTVSQSKMLNISTQVATGQVSDVSQIAKLLIK</sequence>
<reference evidence="1 2" key="1">
    <citation type="submission" date="2019-07" db="EMBL/GenBank/DDBJ databases">
        <title>Novel species of Flavobacterium.</title>
        <authorList>
            <person name="Liu Q."/>
            <person name="Xin Y.-H."/>
        </authorList>
    </citation>
    <scope>NUCLEOTIDE SEQUENCE [LARGE SCALE GENOMIC DNA]</scope>
    <source>
        <strain evidence="1 2">LB1R34</strain>
    </source>
</reference>
<dbReference type="InterPro" id="IPR053737">
    <property type="entry name" value="Type_II_TA_Toxin"/>
</dbReference>
<dbReference type="InterPro" id="IPR050708">
    <property type="entry name" value="T6SS_VgrG/RHS"/>
</dbReference>
<dbReference type="EMBL" id="VJZT01000030">
    <property type="protein sequence ID" value="TRX35068.1"/>
    <property type="molecule type" value="Genomic_DNA"/>
</dbReference>
<dbReference type="AlphaFoldDB" id="A0A553DQK3"/>
<gene>
    <name evidence="1" type="ORF">FNW21_15560</name>
</gene>
<feature type="non-terminal residue" evidence="1">
    <location>
        <position position="1"/>
    </location>
</feature>